<dbReference type="GO" id="GO:0042622">
    <property type="term" value="C:photoreceptor outer segment membrane"/>
    <property type="evidence" value="ECO:0007669"/>
    <property type="project" value="InterPro"/>
</dbReference>
<feature type="chain" id="PRO_5015496016" evidence="2">
    <location>
        <begin position="21"/>
        <end position="236"/>
    </location>
</feature>
<reference evidence="4" key="1">
    <citation type="submission" date="2025-08" db="UniProtKB">
        <authorList>
            <consortium name="RefSeq"/>
        </authorList>
    </citation>
    <scope>IDENTIFICATION</scope>
</reference>
<dbReference type="InParanoid" id="A0A2U3VHZ5"/>
<organism evidence="3 4">
    <name type="scientific">Odobenus rosmarus divergens</name>
    <name type="common">Pacific walrus</name>
    <dbReference type="NCBI Taxonomy" id="9708"/>
    <lineage>
        <taxon>Eukaryota</taxon>
        <taxon>Metazoa</taxon>
        <taxon>Chordata</taxon>
        <taxon>Craniata</taxon>
        <taxon>Vertebrata</taxon>
        <taxon>Euteleostomi</taxon>
        <taxon>Mammalia</taxon>
        <taxon>Eutheria</taxon>
        <taxon>Laurasiatheria</taxon>
        <taxon>Carnivora</taxon>
        <taxon>Caniformia</taxon>
        <taxon>Pinnipedia</taxon>
        <taxon>Odobenidae</taxon>
        <taxon>Odobenus</taxon>
    </lineage>
</organism>
<evidence type="ECO:0000256" key="2">
    <source>
        <dbReference type="SAM" id="SignalP"/>
    </source>
</evidence>
<dbReference type="OrthoDB" id="9609893at2759"/>
<dbReference type="CTD" id="768206"/>
<name>A0A2U3VHZ5_ODORO</name>
<dbReference type="GeneID" id="101377551"/>
<dbReference type="InterPro" id="IPR027937">
    <property type="entry name" value="PRCD"/>
</dbReference>
<protein>
    <submittedName>
        <fullName evidence="4">Progressive rod-cone degeneration protein</fullName>
    </submittedName>
</protein>
<accession>A0A2U3VHZ5</accession>
<dbReference type="Pfam" id="PF15201">
    <property type="entry name" value="Rod_cone_degen"/>
    <property type="match status" value="1"/>
</dbReference>
<sequence>MCTTLFLLSTLAMLWRRRFANRVQPEPSGVEGAVTGSRLETDLRSSGRGRCRHGEYPCLSQTCGCTDAGRMILGEGIQQRPWSKTRALGVLESDRDERDGAQPARGDNRKNLAEEAQAVWNPSGLVLRMGGTPDYPQKKNRLSRAEDAAAPIGRCLDYISPEPFLNIARALARLLRGRGRRRGPTFFSGQASRLGGMAAFGWIQRDEHSRAFGCGWLGSLGEILDQKTQKGASVDD</sequence>
<dbReference type="GO" id="GO:0002046">
    <property type="term" value="F:opsin binding"/>
    <property type="evidence" value="ECO:0007669"/>
    <property type="project" value="TreeGrafter"/>
</dbReference>
<evidence type="ECO:0000256" key="1">
    <source>
        <dbReference type="SAM" id="MobiDB-lite"/>
    </source>
</evidence>
<evidence type="ECO:0000313" key="4">
    <source>
        <dbReference type="RefSeq" id="XP_004394453.1"/>
    </source>
</evidence>
<keyword evidence="3" id="KW-1185">Reference proteome</keyword>
<feature type="region of interest" description="Disordered" evidence="1">
    <location>
        <begin position="91"/>
        <end position="111"/>
    </location>
</feature>
<keyword evidence="2" id="KW-0732">Signal</keyword>
<proteinExistence type="predicted"/>
<evidence type="ECO:0000313" key="3">
    <source>
        <dbReference type="Proteomes" id="UP000245340"/>
    </source>
</evidence>
<gene>
    <name evidence="4" type="primary">PRCD</name>
</gene>
<dbReference type="PANTHER" id="PTHR38501">
    <property type="entry name" value="PHOTORECEPTOR DISK COMPONENT PRCD"/>
    <property type="match status" value="1"/>
</dbReference>
<dbReference type="Proteomes" id="UP000245340">
    <property type="component" value="Unplaced"/>
</dbReference>
<dbReference type="AlphaFoldDB" id="A0A2U3VHZ5"/>
<feature type="signal peptide" evidence="2">
    <location>
        <begin position="1"/>
        <end position="20"/>
    </location>
</feature>
<dbReference type="STRING" id="9708.A0A2U3VHZ5"/>
<dbReference type="KEGG" id="oro:101377551"/>
<dbReference type="RefSeq" id="XP_004394453.1">
    <property type="nucleotide sequence ID" value="XM_004394396.1"/>
</dbReference>
<dbReference type="PANTHER" id="PTHR38501:SF1">
    <property type="entry name" value="PHOTORECEPTOR DISK COMPONENT PRCD"/>
    <property type="match status" value="1"/>
</dbReference>
<feature type="compositionally biased region" description="Basic and acidic residues" evidence="1">
    <location>
        <begin position="92"/>
        <end position="111"/>
    </location>
</feature>